<proteinExistence type="predicted"/>
<dbReference type="GO" id="GO:0005975">
    <property type="term" value="P:carbohydrate metabolic process"/>
    <property type="evidence" value="ECO:0007669"/>
    <property type="project" value="InterPro"/>
</dbReference>
<reference evidence="1" key="1">
    <citation type="submission" date="2023-05" db="EMBL/GenBank/DDBJ databases">
        <title>Metabolic capabilities are highly conserved among human nasal-associated Corynebacterium species in pangenomic analyses.</title>
        <authorList>
            <person name="Tran T.H."/>
            <person name="Roberts A.Q."/>
            <person name="Escapa I.F."/>
            <person name="Gao W."/>
            <person name="Conlan S."/>
            <person name="Kong H."/>
            <person name="Segre J.A."/>
            <person name="Kelly M.S."/>
            <person name="Lemon K.P."/>
        </authorList>
    </citation>
    <scope>NUCLEOTIDE SEQUENCE</scope>
    <source>
        <strain evidence="1">KPL2773</strain>
    </source>
</reference>
<evidence type="ECO:0000313" key="2">
    <source>
        <dbReference type="Proteomes" id="UP001224412"/>
    </source>
</evidence>
<evidence type="ECO:0000313" key="1">
    <source>
        <dbReference type="EMBL" id="MDK4307117.1"/>
    </source>
</evidence>
<dbReference type="EMBL" id="JASNVH010000008">
    <property type="protein sequence ID" value="MDK4307117.1"/>
    <property type="molecule type" value="Genomic_DNA"/>
</dbReference>
<dbReference type="InterPro" id="IPR008183">
    <property type="entry name" value="Aldose_1/G6P_1-epimerase"/>
</dbReference>
<dbReference type="Proteomes" id="UP001224412">
    <property type="component" value="Unassembled WGS sequence"/>
</dbReference>
<dbReference type="InterPro" id="IPR011013">
    <property type="entry name" value="Gal_mutarotase_sf_dom"/>
</dbReference>
<dbReference type="GO" id="GO:0030246">
    <property type="term" value="F:carbohydrate binding"/>
    <property type="evidence" value="ECO:0007669"/>
    <property type="project" value="InterPro"/>
</dbReference>
<comment type="caution">
    <text evidence="1">The sequence shown here is derived from an EMBL/GenBank/DDBJ whole genome shotgun (WGS) entry which is preliminary data.</text>
</comment>
<dbReference type="Gene3D" id="2.70.98.10">
    <property type="match status" value="1"/>
</dbReference>
<dbReference type="GO" id="GO:0016853">
    <property type="term" value="F:isomerase activity"/>
    <property type="evidence" value="ECO:0007669"/>
    <property type="project" value="InterPro"/>
</dbReference>
<dbReference type="AlphaFoldDB" id="A0AAP4BQD2"/>
<dbReference type="SUPFAM" id="SSF74650">
    <property type="entry name" value="Galactose mutarotase-like"/>
    <property type="match status" value="1"/>
</dbReference>
<protein>
    <submittedName>
        <fullName evidence="1">Aldose epimerase</fullName>
    </submittedName>
</protein>
<sequence>MTSHAAVQISAGAYTATIDPHGAGLATLLYDGKPLVAGYTRTRPFTAGALLAPWPNRTGDGIFSHHGTIYRLACNEADRNNALHGFAAEANWHVTEHSRSAVTLQWQGPARTEWAWPLHYSITWALADDGLSAELTVTNTGTETTHPGTESSPFGLGWHPYLSALGAPLDECTLSMSAATNLPLDPDRLLPAGPEIPATEVVDKQQHMAGIELDHCFRLEAPQTSSDHAAHRIELRNADGHGAILWADEHFSWCQVYTSPESAPSIGRAVAVEPMTCPPNALRSGESLLQLASASSTRFRFGISATSTPPHPKPTL</sequence>
<organism evidence="1 2">
    <name type="scientific">Corynebacterium pseudodiphtheriticum</name>
    <dbReference type="NCBI Taxonomy" id="37637"/>
    <lineage>
        <taxon>Bacteria</taxon>
        <taxon>Bacillati</taxon>
        <taxon>Actinomycetota</taxon>
        <taxon>Actinomycetes</taxon>
        <taxon>Mycobacteriales</taxon>
        <taxon>Corynebacteriaceae</taxon>
        <taxon>Corynebacterium</taxon>
    </lineage>
</organism>
<dbReference type="Pfam" id="PF01263">
    <property type="entry name" value="Aldose_epim"/>
    <property type="match status" value="1"/>
</dbReference>
<dbReference type="InterPro" id="IPR014718">
    <property type="entry name" value="GH-type_carb-bd"/>
</dbReference>
<name>A0AAP4BQD2_9CORY</name>
<accession>A0AAP4BQD2</accession>
<dbReference type="RefSeq" id="WP_284589175.1">
    <property type="nucleotide sequence ID" value="NZ_JASNUC010000013.1"/>
</dbReference>
<gene>
    <name evidence="1" type="ORF">QPX42_06120</name>
</gene>